<proteinExistence type="predicted"/>
<gene>
    <name evidence="1" type="ORF">A6J39_010125</name>
</gene>
<name>A0AAX0WXA0_9GAMM</name>
<protein>
    <recommendedName>
        <fullName evidence="3">Protein kinase domain-containing protein</fullName>
    </recommendedName>
</protein>
<keyword evidence="2" id="KW-1185">Reference proteome</keyword>
<dbReference type="EMBL" id="NBTX02000004">
    <property type="protein sequence ID" value="PNL61534.1"/>
    <property type="molecule type" value="Genomic_DNA"/>
</dbReference>
<reference evidence="1" key="1">
    <citation type="submission" date="2017-12" db="EMBL/GenBank/DDBJ databases">
        <title>FDA dAtabase for Regulatory Grade micrObial Sequences (FDA-ARGOS): Supporting development and validation of Infectious Disease Dx tests.</title>
        <authorList>
            <person name="Kerrigan L."/>
            <person name="Tallon L.J."/>
            <person name="Sadzewicz L."/>
            <person name="Sengamalay N."/>
            <person name="Ott S."/>
            <person name="Godinez A."/>
            <person name="Nagaraj S."/>
            <person name="Vavikolanu K."/>
            <person name="Vyas G."/>
            <person name="Nadendla S."/>
            <person name="Aluvathingal J."/>
            <person name="Sichtig H."/>
        </authorList>
    </citation>
    <scope>NUCLEOTIDE SEQUENCE [LARGE SCALE GENOMIC DNA]</scope>
    <source>
        <strain evidence="1">FDAARGOS_200</strain>
    </source>
</reference>
<dbReference type="AlphaFoldDB" id="A0AAX0WXA0"/>
<organism evidence="1 2">
    <name type="scientific">Legionella anisa</name>
    <dbReference type="NCBI Taxonomy" id="28082"/>
    <lineage>
        <taxon>Bacteria</taxon>
        <taxon>Pseudomonadati</taxon>
        <taxon>Pseudomonadota</taxon>
        <taxon>Gammaproteobacteria</taxon>
        <taxon>Legionellales</taxon>
        <taxon>Legionellaceae</taxon>
        <taxon>Legionella</taxon>
    </lineage>
</organism>
<evidence type="ECO:0008006" key="3">
    <source>
        <dbReference type="Google" id="ProtNLM"/>
    </source>
</evidence>
<accession>A0AAX0WXA0</accession>
<dbReference type="GeneID" id="98066155"/>
<comment type="caution">
    <text evidence="1">The sequence shown here is derived from an EMBL/GenBank/DDBJ whole genome shotgun (WGS) entry which is preliminary data.</text>
</comment>
<evidence type="ECO:0000313" key="1">
    <source>
        <dbReference type="EMBL" id="PNL61534.1"/>
    </source>
</evidence>
<evidence type="ECO:0000313" key="2">
    <source>
        <dbReference type="Proteomes" id="UP000192511"/>
    </source>
</evidence>
<dbReference type="RefSeq" id="WP_019232039.1">
    <property type="nucleotide sequence ID" value="NZ_CAAAHR010000037.1"/>
</dbReference>
<dbReference type="Proteomes" id="UP000192511">
    <property type="component" value="Unassembled WGS sequence"/>
</dbReference>
<sequence>MAMSKRYITEDEQELEIITIDPKQVTSPSEAYDLLKTLLKEYGVNNGETKSIKLGKIYPIDHNSQNVYVEVTDQLDPEEHPTKKDQKKWRIRGELLSDEGGTGVVYDTERTYRLTDNDELIIKEKQEIKHPKVLKERRYKNEGTEKEVENTREVGKKAYLSGRYGLFTNKALGTTLDKIYFQRGTPFSELLAFVKACTQELYNVHIKSDKSHSDLSQPNNIFYDLNTKQATIIDFENLGFGEDQDKAKRTDIYDLSIILMDKVGYYLSGEEGEELKKIIQSMKAVQYQKVGDGNIGKFLDDINEMESKAHKPPL</sequence>